<evidence type="ECO:0000313" key="6">
    <source>
        <dbReference type="Proteomes" id="UP000222913"/>
    </source>
</evidence>
<dbReference type="GO" id="GO:0003677">
    <property type="term" value="F:DNA binding"/>
    <property type="evidence" value="ECO:0007669"/>
    <property type="project" value="UniProtKB-KW"/>
</dbReference>
<dbReference type="PANTHER" id="PTHR30408">
    <property type="entry name" value="TYPE-1 RESTRICTION ENZYME ECOKI SPECIFICITY PROTEIN"/>
    <property type="match status" value="1"/>
</dbReference>
<dbReference type="InterPro" id="IPR044946">
    <property type="entry name" value="Restrct_endonuc_typeI_TRD_sf"/>
</dbReference>
<keyword evidence="3" id="KW-0238">DNA-binding</keyword>
<keyword evidence="5" id="KW-0540">Nuclease</keyword>
<keyword evidence="5" id="KW-0255">Endonuclease</keyword>
<keyword evidence="2" id="KW-0680">Restriction system</keyword>
<dbReference type="Proteomes" id="UP000222913">
    <property type="component" value="Unassembled WGS sequence"/>
</dbReference>
<dbReference type="GO" id="GO:0004519">
    <property type="term" value="F:endonuclease activity"/>
    <property type="evidence" value="ECO:0007669"/>
    <property type="project" value="UniProtKB-KW"/>
</dbReference>
<dbReference type="SUPFAM" id="SSF116734">
    <property type="entry name" value="DNA methylase specificity domain"/>
    <property type="match status" value="2"/>
</dbReference>
<protein>
    <submittedName>
        <fullName evidence="5">Restriction endonuclease subunit S</fullName>
    </submittedName>
</protein>
<dbReference type="CDD" id="cd17273">
    <property type="entry name" value="RMtype1_S_EcoJA69PI-TRD1-CR1_like"/>
    <property type="match status" value="1"/>
</dbReference>
<dbReference type="InterPro" id="IPR052021">
    <property type="entry name" value="Type-I_RS_S_subunit"/>
</dbReference>
<comment type="caution">
    <text evidence="5">The sequence shown here is derived from an EMBL/GenBank/DDBJ whole genome shotgun (WGS) entry which is preliminary data.</text>
</comment>
<dbReference type="EMBL" id="PEBM01000060">
    <property type="protein sequence ID" value="PHV55706.1"/>
    <property type="molecule type" value="Genomic_DNA"/>
</dbReference>
<evidence type="ECO:0000259" key="4">
    <source>
        <dbReference type="Pfam" id="PF01420"/>
    </source>
</evidence>
<evidence type="ECO:0000256" key="2">
    <source>
        <dbReference type="ARBA" id="ARBA00022747"/>
    </source>
</evidence>
<proteinExistence type="inferred from homology"/>
<evidence type="ECO:0000313" key="5">
    <source>
        <dbReference type="EMBL" id="PHV55706.1"/>
    </source>
</evidence>
<dbReference type="GO" id="GO:0009307">
    <property type="term" value="P:DNA restriction-modification system"/>
    <property type="evidence" value="ECO:0007669"/>
    <property type="project" value="UniProtKB-KW"/>
</dbReference>
<dbReference type="REBASE" id="242430">
    <property type="entry name" value="S.Sma27MVORF9760P"/>
</dbReference>
<organism evidence="5 6">
    <name type="scientific">Streptococcus macedonicus</name>
    <name type="common">Streptococcus gallolyticus macedonicus</name>
    <dbReference type="NCBI Taxonomy" id="59310"/>
    <lineage>
        <taxon>Bacteria</taxon>
        <taxon>Bacillati</taxon>
        <taxon>Bacillota</taxon>
        <taxon>Bacilli</taxon>
        <taxon>Lactobacillales</taxon>
        <taxon>Streptococcaceae</taxon>
        <taxon>Streptococcus</taxon>
    </lineage>
</organism>
<accession>A0A2G3NQC0</accession>
<sequence>MAKIDDSVKKKVPELRFPGFTDDWEDCKLGELASFSKGNGYTKNDLVEFGDPIILYGRLYTKYETVIEKVDTFVNKKDKSIISEGSEVIVPASGESSEDISRASVVGKSGIILGGDLNIIKPVNYIDSIFLALTISNGSQQKEMSKRAQGKSVVHLHNSDLKQVNILYPKLEEQQKIGAFFQSIDDTIALHQRKLDLLKEQKKGFLQKMFPKNGAKVPELRFAGFADDWEERKLGELSNIVGGGTPSTSNPEYWDGDIDWYAPAEIGEQSYVSKSKKTITELGLKKSSARILPVGTVLFTSRAGIGNTAILAKEATTNQGFQSIVPDQNKLDSYFIFSRTNELKRYGEVTGAGSTFVEVSGKQMSKMSIMVPELSEQQKIGSFFKQLDDTIALHQRKLDLLKEQKKGFLQKMFV</sequence>
<dbReference type="Gene3D" id="1.10.287.1120">
    <property type="entry name" value="Bipartite methylase S protein"/>
    <property type="match status" value="1"/>
</dbReference>
<dbReference type="AlphaFoldDB" id="A0A2G3NQC0"/>
<dbReference type="InterPro" id="IPR000055">
    <property type="entry name" value="Restrct_endonuc_typeI_TRD"/>
</dbReference>
<comment type="similarity">
    <text evidence="1">Belongs to the type-I restriction system S methylase family.</text>
</comment>
<dbReference type="Gene3D" id="3.90.220.20">
    <property type="entry name" value="DNA methylase specificity domains"/>
    <property type="match status" value="2"/>
</dbReference>
<reference evidence="5 6" key="1">
    <citation type="submission" date="2017-10" db="EMBL/GenBank/DDBJ databases">
        <title>Whole-genome sequence of three Streptococcus macedonicus strains isolated from Italian cheeses of the Veneto region.</title>
        <authorList>
            <person name="Treu L."/>
            <person name="De Diego-Diaz B."/>
            <person name="Papadimitriou K."/>
            <person name="Tsakalidou E."/>
            <person name="Corich V."/>
            <person name="Giacomini A."/>
        </authorList>
    </citation>
    <scope>NUCLEOTIDE SEQUENCE [LARGE SCALE GENOMIC DNA]</scope>
    <source>
        <strain evidence="5 6">27MV</strain>
    </source>
</reference>
<name>A0A2G3NQC0_STRMC</name>
<keyword evidence="5" id="KW-0378">Hydrolase</keyword>
<feature type="domain" description="Type I restriction modification DNA specificity" evidence="4">
    <location>
        <begin position="22"/>
        <end position="199"/>
    </location>
</feature>
<dbReference type="RefSeq" id="WP_099390807.1">
    <property type="nucleotide sequence ID" value="NZ_PEBM01000060.1"/>
</dbReference>
<feature type="domain" description="Type I restriction modification DNA specificity" evidence="4">
    <location>
        <begin position="227"/>
        <end position="402"/>
    </location>
</feature>
<evidence type="ECO:0000256" key="1">
    <source>
        <dbReference type="ARBA" id="ARBA00010923"/>
    </source>
</evidence>
<dbReference type="Pfam" id="PF01420">
    <property type="entry name" value="Methylase_S"/>
    <property type="match status" value="2"/>
</dbReference>
<gene>
    <name evidence="5" type="ORF">CS010_09760</name>
</gene>
<dbReference type="PANTHER" id="PTHR30408:SF13">
    <property type="entry name" value="TYPE I RESTRICTION ENZYME HINDI SPECIFICITY SUBUNIT"/>
    <property type="match status" value="1"/>
</dbReference>
<evidence type="ECO:0000256" key="3">
    <source>
        <dbReference type="ARBA" id="ARBA00023125"/>
    </source>
</evidence>